<evidence type="ECO:0000256" key="1">
    <source>
        <dbReference type="SAM" id="MobiDB-lite"/>
    </source>
</evidence>
<dbReference type="Proteomes" id="UP001177670">
    <property type="component" value="Unassembled WGS sequence"/>
</dbReference>
<feature type="region of interest" description="Disordered" evidence="1">
    <location>
        <begin position="201"/>
        <end position="279"/>
    </location>
</feature>
<gene>
    <name evidence="2" type="ORF">K0M31_007102</name>
</gene>
<dbReference type="EMBL" id="JAHYIQ010000019">
    <property type="protein sequence ID" value="KAK1124078.1"/>
    <property type="molecule type" value="Genomic_DNA"/>
</dbReference>
<comment type="caution">
    <text evidence="2">The sequence shown here is derived from an EMBL/GenBank/DDBJ whole genome shotgun (WGS) entry which is preliminary data.</text>
</comment>
<dbReference type="AlphaFoldDB" id="A0AA40KL40"/>
<evidence type="ECO:0000313" key="3">
    <source>
        <dbReference type="Proteomes" id="UP001177670"/>
    </source>
</evidence>
<feature type="region of interest" description="Disordered" evidence="1">
    <location>
        <begin position="98"/>
        <end position="129"/>
    </location>
</feature>
<organism evidence="2 3">
    <name type="scientific">Melipona bicolor</name>
    <dbReference type="NCBI Taxonomy" id="60889"/>
    <lineage>
        <taxon>Eukaryota</taxon>
        <taxon>Metazoa</taxon>
        <taxon>Ecdysozoa</taxon>
        <taxon>Arthropoda</taxon>
        <taxon>Hexapoda</taxon>
        <taxon>Insecta</taxon>
        <taxon>Pterygota</taxon>
        <taxon>Neoptera</taxon>
        <taxon>Endopterygota</taxon>
        <taxon>Hymenoptera</taxon>
        <taxon>Apocrita</taxon>
        <taxon>Aculeata</taxon>
        <taxon>Apoidea</taxon>
        <taxon>Anthophila</taxon>
        <taxon>Apidae</taxon>
        <taxon>Melipona</taxon>
    </lineage>
</organism>
<feature type="compositionally biased region" description="Basic and acidic residues" evidence="1">
    <location>
        <begin position="362"/>
        <end position="373"/>
    </location>
</feature>
<proteinExistence type="predicted"/>
<protein>
    <submittedName>
        <fullName evidence="2">Uncharacterized protein</fullName>
    </submittedName>
</protein>
<accession>A0AA40KL40</accession>
<feature type="compositionally biased region" description="Basic and acidic residues" evidence="1">
    <location>
        <begin position="201"/>
        <end position="221"/>
    </location>
</feature>
<keyword evidence="3" id="KW-1185">Reference proteome</keyword>
<sequence length="419" mass="46398">MERTGSDLQQLIVERGRVEADLTRLKSFYDTRGETEPITSLRLRLKHNLDLRQRYEAIHDRIIAAVASSADVEAHDRCLDEFEDMYYRVLGAIQERIDNSQQQRQRGAAHRTDEAPPAKRNLLSPTLDGDAGSNGVKLDLLTDLTTNLSDGELLINNDAHKTGRDVEEREEEVESKDETAKVGVEVIRGIHGTVTSIDTTDFLRGDHARDPENLGDSHDQRNASSSSHGIGHTGFVGSSTPTILELGVARKSSESSTSRDDPSAPSASRTPDDHFSGTRANIAGYLTSSSLTAPPAVHQGHYRGVADQFEGSPTRKSARNRLQAHRDRRCRSNRLRTIGNTCFSNSAKRYLEYITRKEVLHDDKEHHRNRDDNNANISRRHSKTGSVARRNDAFLGKWPAARASTAAGAAPAAKRVNSR</sequence>
<feature type="region of interest" description="Disordered" evidence="1">
    <location>
        <begin position="159"/>
        <end position="178"/>
    </location>
</feature>
<feature type="compositionally biased region" description="Basic and acidic residues" evidence="1">
    <location>
        <begin position="251"/>
        <end position="262"/>
    </location>
</feature>
<feature type="region of interest" description="Disordered" evidence="1">
    <location>
        <begin position="362"/>
        <end position="390"/>
    </location>
</feature>
<evidence type="ECO:0000313" key="2">
    <source>
        <dbReference type="EMBL" id="KAK1124078.1"/>
    </source>
</evidence>
<reference evidence="2" key="1">
    <citation type="submission" date="2021-10" db="EMBL/GenBank/DDBJ databases">
        <title>Melipona bicolor Genome sequencing and assembly.</title>
        <authorList>
            <person name="Araujo N.S."/>
            <person name="Arias M.C."/>
        </authorList>
    </citation>
    <scope>NUCLEOTIDE SEQUENCE</scope>
    <source>
        <strain evidence="2">USP_2M_L1-L4_2017</strain>
        <tissue evidence="2">Whole body</tissue>
    </source>
</reference>
<name>A0AA40KL40_9HYME</name>